<evidence type="ECO:0000313" key="1">
    <source>
        <dbReference type="EMBL" id="KAJ1942259.1"/>
    </source>
</evidence>
<evidence type="ECO:0000313" key="2">
    <source>
        <dbReference type="Proteomes" id="UP001150603"/>
    </source>
</evidence>
<gene>
    <name evidence="1" type="ORF">FBU59_003251</name>
</gene>
<comment type="caution">
    <text evidence="1">The sequence shown here is derived from an EMBL/GenBank/DDBJ whole genome shotgun (WGS) entry which is preliminary data.</text>
</comment>
<dbReference type="Proteomes" id="UP001150603">
    <property type="component" value="Unassembled WGS sequence"/>
</dbReference>
<accession>A0ACC1J901</accession>
<dbReference type="EMBL" id="JANBPW010002017">
    <property type="protein sequence ID" value="KAJ1942259.1"/>
    <property type="molecule type" value="Genomic_DNA"/>
</dbReference>
<protein>
    <submittedName>
        <fullName evidence="1">Uncharacterized protein</fullName>
    </submittedName>
</protein>
<reference evidence="1" key="1">
    <citation type="submission" date="2022-07" db="EMBL/GenBank/DDBJ databases">
        <title>Phylogenomic reconstructions and comparative analyses of Kickxellomycotina fungi.</title>
        <authorList>
            <person name="Reynolds N.K."/>
            <person name="Stajich J.E."/>
            <person name="Barry K."/>
            <person name="Grigoriev I.V."/>
            <person name="Crous P."/>
            <person name="Smith M.E."/>
        </authorList>
    </citation>
    <scope>NUCLEOTIDE SEQUENCE</scope>
    <source>
        <strain evidence="1">NRRL 5244</strain>
    </source>
</reference>
<proteinExistence type="predicted"/>
<organism evidence="1 2">
    <name type="scientific">Linderina macrospora</name>
    <dbReference type="NCBI Taxonomy" id="4868"/>
    <lineage>
        <taxon>Eukaryota</taxon>
        <taxon>Fungi</taxon>
        <taxon>Fungi incertae sedis</taxon>
        <taxon>Zoopagomycota</taxon>
        <taxon>Kickxellomycotina</taxon>
        <taxon>Kickxellomycetes</taxon>
        <taxon>Kickxellales</taxon>
        <taxon>Kickxellaceae</taxon>
        <taxon>Linderina</taxon>
    </lineage>
</organism>
<name>A0ACC1J901_9FUNG</name>
<sequence length="560" mass="63785">MADADEDMDLTTIPTSSFMSAQSATSEGEPVVRYYHPDTRSCPKQISLARYMIDITDVEQIVPYNQEDTDADEADDSTTSRQASESPSRHSMDSRLRCKLGDRQKGKKLGFLRSKHARQAACKFKIVTRAGSSVVLWTSSEECMHEWVKRLTDLRDYWLHRRLADALVRSQVCTLNYPIQGHRSRERDMIDWNDEQAWADRAIWHACLSLGCRDIIMAGVLYRKRHRHQGMRRVFCILTRGRLIEYSYPKSYSVGTQSLFSDRIKTDNPSRADLFGDALPTTRILAENARDHPGNIDDDDGDMQTRSSKERLLFAKSRSLSLRRCYVLSRFVDDLSTNDIMCEPWVMTDISNYSGLRLADRIYADGIVSHELVQDCIFTLWRPIFIPRILRSNKKNTVTIPEVLESTESEMSSDDEIQQLLQQSSASSSPSHHGRKSVDAVSSPSNNVPQKPTRMSADMLRRSGETSRKSSEASRRSADSARKSVKPVDTTKPGAYRVGDNIMVNVDDRHDGIKRMGAIGMVSSMRRRIGVYKARTSAEMEQWVMAINQEISRLIADDEW</sequence>
<keyword evidence="2" id="KW-1185">Reference proteome</keyword>